<evidence type="ECO:0000313" key="1">
    <source>
        <dbReference type="EMBL" id="TVP40168.1"/>
    </source>
</evidence>
<keyword evidence="2" id="KW-1185">Reference proteome</keyword>
<protein>
    <submittedName>
        <fullName evidence="1">Uncharacterized protein</fullName>
    </submittedName>
</protein>
<organism evidence="1 2">
    <name type="scientific">Candidatus Nitrosocosmicus arcticus</name>
    <dbReference type="NCBI Taxonomy" id="2035267"/>
    <lineage>
        <taxon>Archaea</taxon>
        <taxon>Nitrososphaerota</taxon>
        <taxon>Nitrososphaeria</taxon>
        <taxon>Nitrososphaerales</taxon>
        <taxon>Nitrososphaeraceae</taxon>
        <taxon>Candidatus Nitrosocosmicus</taxon>
    </lineage>
</organism>
<accession>A0A557SU93</accession>
<dbReference type="EMBL" id="VOAH01000009">
    <property type="protein sequence ID" value="TVP40168.1"/>
    <property type="molecule type" value="Genomic_DNA"/>
</dbReference>
<gene>
    <name evidence="1" type="ORF">NARC_90074</name>
</gene>
<reference evidence="1 2" key="1">
    <citation type="journal article" date="2019" name="Front. Microbiol.">
        <title>Ammonia Oxidation by the Arctic Terrestrial Thaumarchaeote Candidatus Nitrosocosmicus arcticus Is Stimulated by Increasing Temperatures.</title>
        <authorList>
            <person name="Alves R.J.E."/>
            <person name="Kerou M."/>
            <person name="Zappe A."/>
            <person name="Bittner R."/>
            <person name="Abby S.S."/>
            <person name="Schmidt H.A."/>
            <person name="Pfeifer K."/>
            <person name="Schleper C."/>
        </authorList>
    </citation>
    <scope>NUCLEOTIDE SEQUENCE [LARGE SCALE GENOMIC DNA]</scope>
    <source>
        <strain evidence="1 2">Kfb</strain>
    </source>
</reference>
<sequence>MVKSIIPTCSRCGAFVTDHLEPAVKKEGQITEGKYINNLWVCNECLKNSHSLGL</sequence>
<name>A0A557SU93_9ARCH</name>
<dbReference type="AlphaFoldDB" id="A0A557SU93"/>
<proteinExistence type="predicted"/>
<evidence type="ECO:0000313" key="2">
    <source>
        <dbReference type="Proteomes" id="UP000315289"/>
    </source>
</evidence>
<dbReference type="Proteomes" id="UP000315289">
    <property type="component" value="Unassembled WGS sequence"/>
</dbReference>
<comment type="caution">
    <text evidence="1">The sequence shown here is derived from an EMBL/GenBank/DDBJ whole genome shotgun (WGS) entry which is preliminary data.</text>
</comment>